<dbReference type="Proteomes" id="UP000215224">
    <property type="component" value="Chromosome"/>
</dbReference>
<evidence type="ECO:0000313" key="3">
    <source>
        <dbReference type="EMBL" id="AST93232.1"/>
    </source>
</evidence>
<organism evidence="3 4">
    <name type="scientific">Sutcliffiella cohnii</name>
    <dbReference type="NCBI Taxonomy" id="33932"/>
    <lineage>
        <taxon>Bacteria</taxon>
        <taxon>Bacillati</taxon>
        <taxon>Bacillota</taxon>
        <taxon>Bacilli</taxon>
        <taxon>Bacillales</taxon>
        <taxon>Bacillaceae</taxon>
        <taxon>Sutcliffiella</taxon>
    </lineage>
</organism>
<dbReference type="EMBL" id="CP018866">
    <property type="protein sequence ID" value="AST93232.1"/>
    <property type="molecule type" value="Genomic_DNA"/>
</dbReference>
<dbReference type="CDD" id="cd01026">
    <property type="entry name" value="TOPRIM_OLD"/>
    <property type="match status" value="1"/>
</dbReference>
<dbReference type="Pfam" id="PF13175">
    <property type="entry name" value="AAA_15"/>
    <property type="match status" value="1"/>
</dbReference>
<dbReference type="InterPro" id="IPR027417">
    <property type="entry name" value="P-loop_NTPase"/>
</dbReference>
<dbReference type="PANTHER" id="PTHR43581:SF4">
    <property type="entry name" value="ATP_GTP PHOSPHATASE"/>
    <property type="match status" value="1"/>
</dbReference>
<name>A0A223KUR5_9BACI</name>
<dbReference type="AlphaFoldDB" id="A0A223KUR5"/>
<protein>
    <submittedName>
        <fullName evidence="3">Uncharacterized protein</fullName>
    </submittedName>
</protein>
<dbReference type="Gene3D" id="3.40.50.300">
    <property type="entry name" value="P-loop containing nucleotide triphosphate hydrolases"/>
    <property type="match status" value="1"/>
</dbReference>
<dbReference type="KEGG" id="bcoh:BC6307_19200"/>
<dbReference type="InterPro" id="IPR034139">
    <property type="entry name" value="TOPRIM_OLD"/>
</dbReference>
<dbReference type="PANTHER" id="PTHR43581">
    <property type="entry name" value="ATP/GTP PHOSPHATASE"/>
    <property type="match status" value="1"/>
</dbReference>
<accession>A0A223KUR5</accession>
<evidence type="ECO:0000313" key="4">
    <source>
        <dbReference type="Proteomes" id="UP000215224"/>
    </source>
</evidence>
<dbReference type="STRING" id="1314751.GCA_001591425_03108"/>
<keyword evidence="4" id="KW-1185">Reference proteome</keyword>
<evidence type="ECO:0000259" key="1">
    <source>
        <dbReference type="Pfam" id="PF13175"/>
    </source>
</evidence>
<proteinExistence type="predicted"/>
<dbReference type="InterPro" id="IPR041685">
    <property type="entry name" value="AAA_GajA/Old/RecF-like"/>
</dbReference>
<reference evidence="3 4" key="1">
    <citation type="submission" date="2016-12" db="EMBL/GenBank/DDBJ databases">
        <title>The whole genome sequencing and assembly of Bacillus cohnii DSM 6307T strain.</title>
        <authorList>
            <person name="Lee Y.-J."/>
            <person name="Yi H."/>
            <person name="Bahn Y.-S."/>
            <person name="Kim J.F."/>
            <person name="Lee D.-W."/>
        </authorList>
    </citation>
    <scope>NUCLEOTIDE SEQUENCE [LARGE SCALE GENOMIC DNA]</scope>
    <source>
        <strain evidence="3 4">DSM 6307</strain>
    </source>
</reference>
<dbReference type="SUPFAM" id="SSF52540">
    <property type="entry name" value="P-loop containing nucleoside triphosphate hydrolases"/>
    <property type="match status" value="1"/>
</dbReference>
<gene>
    <name evidence="3" type="ORF">BC6307_19200</name>
</gene>
<feature type="domain" description="Endonuclease GajA/Old nuclease/RecF-like AAA" evidence="1">
    <location>
        <begin position="1"/>
        <end position="140"/>
    </location>
</feature>
<dbReference type="Pfam" id="PF20469">
    <property type="entry name" value="OLD-like_TOPRIM"/>
    <property type="match status" value="1"/>
</dbReference>
<sequence length="575" mass="66924">MFISKIKYIENYRNLSSAQFSFDKKLNFIVGENNTGKTNVLDLLNSLVSIGKFNETDFYNIQEPIKISFTIEYSEDEIGFFENNFDADDELKISITAIQENVDSRIEYCHSSTINSYINPKTIRMMNFVYYSALRSPNKELNFTRNIGTGKVLNYLIKSCINRGTIDEMELIDLDGIKSIVDELNIQIKRINGLPEENIQAYVSDDKQSLINRILELGDVNQKNISRLGDGLQYSFNIYLHILDLLVHLKTTKKEEDFENLLIIFDNGKKLLPLTIGLDEPEIHQHPYRQRALIKSINRIIHNENKEFQKVIKELFGIDGFIGQVFTVTHSPNILLNDYKQIIRLYKEDDETVRVMCGQDIDFDEKVHKHLMRSFVYIKEAMFSKSLILVEGDTEYGAIPVFIDRMGFDMDEKGIGVIKLDGADSVLRCMELYNAFGIKSVAIIDKDKEESYREEDNIIFTDEEDFEAEAYSNYKYTNYLRYLIQINQSQSFIRYLKRQCEEFNAKEFITNPVAYKIPLEDRKRIMTDNEVLELKRLRDNKNSINGAMIAQHVNKIPNSFEKVIKCALSEEESFE</sequence>
<feature type="domain" description="OLD protein-like TOPRIM" evidence="2">
    <location>
        <begin position="382"/>
        <end position="447"/>
    </location>
</feature>
<dbReference type="RefSeq" id="WP_066418083.1">
    <property type="nucleotide sequence ID" value="NZ_CP018866.1"/>
</dbReference>
<dbReference type="InterPro" id="IPR051396">
    <property type="entry name" value="Bact_Antivir_Def_Nuclease"/>
</dbReference>
<evidence type="ECO:0000259" key="2">
    <source>
        <dbReference type="Pfam" id="PF20469"/>
    </source>
</evidence>